<feature type="transmembrane region" description="Helical" evidence="1">
    <location>
        <begin position="20"/>
        <end position="49"/>
    </location>
</feature>
<evidence type="ECO:0000313" key="3">
    <source>
        <dbReference type="Proteomes" id="UP000009081"/>
    </source>
</evidence>
<keyword evidence="2" id="KW-0614">Plasmid</keyword>
<name>C5B3F1_METEA</name>
<sequence>MAHWRDTYKPPRFFFVDANAGVVLLLCALHIKVWTICGAFAVMVLFWWLERLGLSFMSAMRALRTWLVGDLRPARPPRMMRGRIDYDRRPVP</sequence>
<dbReference type="InterPro" id="IPR047756">
    <property type="entry name" value="IcmT-like"/>
</dbReference>
<keyword evidence="1" id="KW-1133">Transmembrane helix</keyword>
<dbReference type="RefSeq" id="WP_003606510.1">
    <property type="nucleotide sequence ID" value="NC_012811.1"/>
</dbReference>
<dbReference type="HOGENOM" id="CLU_180734_0_0_5"/>
<dbReference type="EMBL" id="CP001511">
    <property type="protein sequence ID" value="ACS42983.1"/>
    <property type="molecule type" value="Genomic_DNA"/>
</dbReference>
<proteinExistence type="predicted"/>
<geneLocation type="plasmid" evidence="2 3">
    <name>megaplasmid</name>
</geneLocation>
<dbReference type="NCBIfam" id="NF038220">
    <property type="entry name" value="IcmT_TraK"/>
    <property type="match status" value="1"/>
</dbReference>
<dbReference type="OrthoDB" id="7851747at2"/>
<reference evidence="2 3" key="1">
    <citation type="journal article" date="2009" name="PLoS ONE">
        <title>Methylobacterium genome sequences: a reference blueprint to investigate microbial metabolism of C1 compounds from natural and industrial sources.</title>
        <authorList>
            <person name="Vuilleumier S."/>
            <person name="Chistoserdova L."/>
            <person name="Lee M.-C."/>
            <person name="Bringel F."/>
            <person name="Lajus A."/>
            <person name="Zhou Y."/>
            <person name="Gourion B."/>
            <person name="Barbe V."/>
            <person name="Chang J."/>
            <person name="Cruveiller S."/>
            <person name="Dossat C."/>
            <person name="Gillett W."/>
            <person name="Gruffaz C."/>
            <person name="Haugen E."/>
            <person name="Hourcade E."/>
            <person name="Levy R."/>
            <person name="Mangenot S."/>
            <person name="Muller E."/>
            <person name="Nadalig T."/>
            <person name="Pagni M."/>
            <person name="Penny C."/>
            <person name="Peyraud R."/>
            <person name="Robinson D.G."/>
            <person name="Roche D."/>
            <person name="Rouy Z."/>
            <person name="Saenampechek C."/>
            <person name="Salvignol G."/>
            <person name="Vallenet D."/>
            <person name="Wu Z."/>
            <person name="Marx C.J."/>
            <person name="Vorholt J.A."/>
            <person name="Olson M.V."/>
            <person name="Kaul R."/>
            <person name="Weissenbach J."/>
            <person name="Medigue C."/>
            <person name="Lidstrom M.E."/>
        </authorList>
    </citation>
    <scope>NUCLEOTIDE SEQUENCE [LARGE SCALE GENOMIC DNA]</scope>
    <source>
        <strain evidence="3">ATCC 14718 / DSM 1338 / JCM 2805 / NCIMB 9133 / AM1</strain>
    </source>
</reference>
<keyword evidence="3" id="KW-1185">Reference proteome</keyword>
<dbReference type="AlphaFoldDB" id="C5B3F1"/>
<dbReference type="KEGG" id="mea:Mex_2p0045"/>
<evidence type="ECO:0000256" key="1">
    <source>
        <dbReference type="SAM" id="Phobius"/>
    </source>
</evidence>
<protein>
    <submittedName>
        <fullName evidence="2">Acetyltransferase</fullName>
    </submittedName>
</protein>
<organism evidence="2 3">
    <name type="scientific">Methylorubrum extorquens (strain ATCC 14718 / DSM 1338 / JCM 2805 / NCIMB 9133 / AM1)</name>
    <name type="common">Methylobacterium extorquens</name>
    <dbReference type="NCBI Taxonomy" id="272630"/>
    <lineage>
        <taxon>Bacteria</taxon>
        <taxon>Pseudomonadati</taxon>
        <taxon>Pseudomonadota</taxon>
        <taxon>Alphaproteobacteria</taxon>
        <taxon>Hyphomicrobiales</taxon>
        <taxon>Methylobacteriaceae</taxon>
        <taxon>Methylorubrum</taxon>
    </lineage>
</organism>
<dbReference type="Proteomes" id="UP000009081">
    <property type="component" value="Plasmid megaplasmid"/>
</dbReference>
<gene>
    <name evidence="2" type="ordered locus">MexAM1_META2p0045</name>
</gene>
<evidence type="ECO:0000313" key="2">
    <source>
        <dbReference type="EMBL" id="ACS42983.1"/>
    </source>
</evidence>
<keyword evidence="1" id="KW-0812">Transmembrane</keyword>
<keyword evidence="1" id="KW-0472">Membrane</keyword>
<accession>C5B3F1</accession>